<dbReference type="InterPro" id="IPR003451">
    <property type="entry name" value="LytB/IspH"/>
</dbReference>
<dbReference type="UniPathway" id="UPA00056">
    <property type="reaction ID" value="UER00097"/>
</dbReference>
<dbReference type="EC" id="1.17.7.4" evidence="5"/>
<comment type="cofactor">
    <cofactor evidence="5">
        <name>[4Fe-4S] cluster</name>
        <dbReference type="ChEBI" id="CHEBI:49883"/>
    </cofactor>
    <text evidence="5">Binds 1 [4Fe-4S] cluster per subunit.</text>
</comment>
<keyword evidence="5 6" id="KW-0560">Oxidoreductase</keyword>
<feature type="binding site" evidence="5">
    <location>
        <position position="228"/>
    </location>
    <ligand>
        <name>dimethylallyl diphosphate</name>
        <dbReference type="ChEBI" id="CHEBI:57623"/>
    </ligand>
</feature>
<dbReference type="GO" id="GO:0051745">
    <property type="term" value="F:4-hydroxy-3-methylbut-2-enyl diphosphate reductase activity"/>
    <property type="evidence" value="ECO:0007669"/>
    <property type="project" value="UniProtKB-UniRule"/>
</dbReference>
<feature type="binding site" evidence="5">
    <location>
        <position position="198"/>
    </location>
    <ligand>
        <name>[4Fe-4S] cluster</name>
        <dbReference type="ChEBI" id="CHEBI:49883"/>
    </ligand>
</feature>
<protein>
    <recommendedName>
        <fullName evidence="5">4-hydroxy-3-methylbut-2-enyl diphosphate reductase</fullName>
        <shortName evidence="5">HMBPP reductase</shortName>
        <ecNumber evidence="5">1.17.7.4</ecNumber>
    </recommendedName>
</protein>
<evidence type="ECO:0000313" key="7">
    <source>
        <dbReference type="Proteomes" id="UP000247465"/>
    </source>
</evidence>
<dbReference type="GO" id="GO:0016114">
    <property type="term" value="P:terpenoid biosynthetic process"/>
    <property type="evidence" value="ECO:0007669"/>
    <property type="project" value="UniProtKB-UniRule"/>
</dbReference>
<feature type="binding site" evidence="5">
    <location>
        <position position="74"/>
    </location>
    <ligand>
        <name>isopentenyl diphosphate</name>
        <dbReference type="ChEBI" id="CHEBI:128769"/>
    </ligand>
</feature>
<keyword evidence="1 5" id="KW-0004">4Fe-4S</keyword>
<dbReference type="EMBL" id="CP029803">
    <property type="protein sequence ID" value="AWT59314.1"/>
    <property type="molecule type" value="Genomic_DNA"/>
</dbReference>
<feature type="binding site" evidence="5">
    <location>
        <position position="270"/>
    </location>
    <ligand>
        <name>(2E)-4-hydroxy-3-methylbut-2-enyl diphosphate</name>
        <dbReference type="ChEBI" id="CHEBI:128753"/>
    </ligand>
</feature>
<comment type="pathway">
    <text evidence="5">Isoprenoid biosynthesis; dimethylallyl diphosphate biosynthesis; dimethylallyl diphosphate from (2E)-4-hydroxy-3-methylbutenyl diphosphate: step 1/1.</text>
</comment>
<feature type="binding site" evidence="5">
    <location>
        <position position="12"/>
    </location>
    <ligand>
        <name>[4Fe-4S] cluster</name>
        <dbReference type="ChEBI" id="CHEBI:49883"/>
    </ligand>
</feature>
<evidence type="ECO:0000256" key="2">
    <source>
        <dbReference type="ARBA" id="ARBA00022723"/>
    </source>
</evidence>
<feature type="binding site" evidence="5">
    <location>
        <position position="74"/>
    </location>
    <ligand>
        <name>(2E)-4-hydroxy-3-methylbut-2-enyl diphosphate</name>
        <dbReference type="ChEBI" id="CHEBI:128753"/>
    </ligand>
</feature>
<feature type="binding site" evidence="5">
    <location>
        <position position="124"/>
    </location>
    <ligand>
        <name>(2E)-4-hydroxy-3-methylbut-2-enyl diphosphate</name>
        <dbReference type="ChEBI" id="CHEBI:128753"/>
    </ligand>
</feature>
<sequence length="324" mass="35924">MEVLLAQPRGFCAGVVRAIEIVETALEIYGPPVYVLHEIVHNQRVVEDLRSRGAIFTDELDEIPNGANLIFSAHGVATAKVNEARGRNLNVIDATCPLVTKVHLQVARYAREPREVVLIGHHHHVEVNGTLGHYDKSFGGDIYLIETVDDVAALEVNNPDEMAYVTQTTLSVDDTKQIINALKARFPSIVGPRKDDICYATQNRQQSVKQLSDSVDILIVVGARNSSNSNRLREVGENRGLKSYLVQDAEDLEESWFLDSRSVGVTAGASAPEILVHEVLEKLRSFGISKVREMEAEPEGVTFPLPASLKHKEVQHKKEKLERV</sequence>
<dbReference type="Proteomes" id="UP000247465">
    <property type="component" value="Chromosome"/>
</dbReference>
<dbReference type="CDD" id="cd13944">
    <property type="entry name" value="lytB_ispH"/>
    <property type="match status" value="1"/>
</dbReference>
<organism evidence="6 7">
    <name type="scientific">Candidatus Moanibacter tarae</name>
    <dbReference type="NCBI Taxonomy" id="2200854"/>
    <lineage>
        <taxon>Bacteria</taxon>
        <taxon>Pseudomonadati</taxon>
        <taxon>Verrucomicrobiota</taxon>
        <taxon>Opitutia</taxon>
        <taxon>Puniceicoccales</taxon>
        <taxon>Puniceicoccales incertae sedis</taxon>
        <taxon>Candidatus Moanibacter</taxon>
    </lineage>
</organism>
<proteinExistence type="inferred from homology"/>
<dbReference type="GO" id="GO:0051539">
    <property type="term" value="F:4 iron, 4 sulfur cluster binding"/>
    <property type="evidence" value="ECO:0007669"/>
    <property type="project" value="UniProtKB-UniRule"/>
</dbReference>
<evidence type="ECO:0000313" key="6">
    <source>
        <dbReference type="EMBL" id="AWT59314.1"/>
    </source>
</evidence>
<feature type="binding site" evidence="5">
    <location>
        <position position="226"/>
    </location>
    <ligand>
        <name>isopentenyl diphosphate</name>
        <dbReference type="ChEBI" id="CHEBI:128769"/>
    </ligand>
</feature>
<evidence type="ECO:0000256" key="5">
    <source>
        <dbReference type="HAMAP-Rule" id="MF_00191"/>
    </source>
</evidence>
<dbReference type="NCBIfam" id="TIGR00216">
    <property type="entry name" value="ispH_lytB"/>
    <property type="match status" value="1"/>
</dbReference>
<feature type="binding site" evidence="5">
    <location>
        <position position="228"/>
    </location>
    <ligand>
        <name>(2E)-4-hydroxy-3-methylbut-2-enyl diphosphate</name>
        <dbReference type="ChEBI" id="CHEBI:128753"/>
    </ligand>
</feature>
<feature type="binding site" evidence="5">
    <location>
        <position position="226"/>
    </location>
    <ligand>
        <name>(2E)-4-hydroxy-3-methylbut-2-enyl diphosphate</name>
        <dbReference type="ChEBI" id="CHEBI:128753"/>
    </ligand>
</feature>
<comment type="pathway">
    <text evidence="5">Isoprenoid biosynthesis; isopentenyl diphosphate biosynthesis via DXP pathway; isopentenyl diphosphate from 1-deoxy-D-xylulose 5-phosphate: step 6/6.</text>
</comment>
<keyword evidence="3 5" id="KW-0408">Iron</keyword>
<feature type="binding site" evidence="5">
    <location>
        <position position="124"/>
    </location>
    <ligand>
        <name>isopentenyl diphosphate</name>
        <dbReference type="ChEBI" id="CHEBI:128769"/>
    </ligand>
</feature>
<feature type="binding site" evidence="5">
    <location>
        <position position="270"/>
    </location>
    <ligand>
        <name>dimethylallyl diphosphate</name>
        <dbReference type="ChEBI" id="CHEBI:57623"/>
    </ligand>
</feature>
<dbReference type="GO" id="GO:0046872">
    <property type="term" value="F:metal ion binding"/>
    <property type="evidence" value="ECO:0007669"/>
    <property type="project" value="UniProtKB-KW"/>
</dbReference>
<keyword evidence="5" id="KW-0414">Isoprene biosynthesis</keyword>
<dbReference type="NCBIfam" id="NF002190">
    <property type="entry name" value="PRK01045.1-4"/>
    <property type="match status" value="1"/>
</dbReference>
<dbReference type="GO" id="GO:0019288">
    <property type="term" value="P:isopentenyl diphosphate biosynthetic process, methylerythritol 4-phosphate pathway"/>
    <property type="evidence" value="ECO:0007669"/>
    <property type="project" value="UniProtKB-UniRule"/>
</dbReference>
<feature type="active site" description="Proton donor" evidence="5">
    <location>
        <position position="126"/>
    </location>
</feature>
<dbReference type="Pfam" id="PF02401">
    <property type="entry name" value="LYTB"/>
    <property type="match status" value="1"/>
</dbReference>
<dbReference type="PANTHER" id="PTHR30426">
    <property type="entry name" value="4-HYDROXY-3-METHYLBUT-2-ENYL DIPHOSPHATE REDUCTASE"/>
    <property type="match status" value="1"/>
</dbReference>
<feature type="binding site" evidence="5">
    <location>
        <position position="227"/>
    </location>
    <ligand>
        <name>dimethylallyl diphosphate</name>
        <dbReference type="ChEBI" id="CHEBI:57623"/>
    </ligand>
</feature>
<feature type="binding site" evidence="5">
    <location>
        <position position="41"/>
    </location>
    <ligand>
        <name>dimethylallyl diphosphate</name>
        <dbReference type="ChEBI" id="CHEBI:57623"/>
    </ligand>
</feature>
<feature type="binding site" evidence="5">
    <location>
        <position position="74"/>
    </location>
    <ligand>
        <name>dimethylallyl diphosphate</name>
        <dbReference type="ChEBI" id="CHEBI:57623"/>
    </ligand>
</feature>
<comment type="function">
    <text evidence="5">Catalyzes the conversion of 1-hydroxy-2-methyl-2-(E)-butenyl 4-diphosphate (HMBPP) into a mixture of isopentenyl diphosphate (IPP) and dimethylallyl diphosphate (DMAPP). Acts in the terminal step of the DOXP/MEP pathway for isoprenoid precursor biosynthesis.</text>
</comment>
<feature type="binding site" evidence="5">
    <location>
        <position position="228"/>
    </location>
    <ligand>
        <name>isopentenyl diphosphate</name>
        <dbReference type="ChEBI" id="CHEBI:128769"/>
    </ligand>
</feature>
<dbReference type="NCBIfam" id="NF002188">
    <property type="entry name" value="PRK01045.1-2"/>
    <property type="match status" value="1"/>
</dbReference>
<accession>A0A2Z4AGM9</accession>
<feature type="binding site" evidence="5">
    <location>
        <position position="124"/>
    </location>
    <ligand>
        <name>dimethylallyl diphosphate</name>
        <dbReference type="ChEBI" id="CHEBI:57623"/>
    </ligand>
</feature>
<feature type="binding site" evidence="5">
    <location>
        <position position="270"/>
    </location>
    <ligand>
        <name>isopentenyl diphosphate</name>
        <dbReference type="ChEBI" id="CHEBI:128769"/>
    </ligand>
</feature>
<feature type="binding site" evidence="5">
    <location>
        <position position="168"/>
    </location>
    <ligand>
        <name>(2E)-4-hydroxy-3-methylbut-2-enyl diphosphate</name>
        <dbReference type="ChEBI" id="CHEBI:128753"/>
    </ligand>
</feature>
<dbReference type="AlphaFoldDB" id="A0A2Z4AGM9"/>
<dbReference type="Gene3D" id="3.40.50.11270">
    <property type="match status" value="1"/>
</dbReference>
<comment type="catalytic activity">
    <reaction evidence="5">
        <text>isopentenyl diphosphate + 2 oxidized [2Fe-2S]-[ferredoxin] + H2O = (2E)-4-hydroxy-3-methylbut-2-enyl diphosphate + 2 reduced [2Fe-2S]-[ferredoxin] + 2 H(+)</text>
        <dbReference type="Rhea" id="RHEA:24488"/>
        <dbReference type="Rhea" id="RHEA-COMP:10000"/>
        <dbReference type="Rhea" id="RHEA-COMP:10001"/>
        <dbReference type="ChEBI" id="CHEBI:15377"/>
        <dbReference type="ChEBI" id="CHEBI:15378"/>
        <dbReference type="ChEBI" id="CHEBI:33737"/>
        <dbReference type="ChEBI" id="CHEBI:33738"/>
        <dbReference type="ChEBI" id="CHEBI:128753"/>
        <dbReference type="ChEBI" id="CHEBI:128769"/>
        <dbReference type="EC" id="1.17.7.4"/>
    </reaction>
</comment>
<feature type="binding site" evidence="5">
    <location>
        <position position="41"/>
    </location>
    <ligand>
        <name>isopentenyl diphosphate</name>
        <dbReference type="ChEBI" id="CHEBI:128769"/>
    </ligand>
</feature>
<comment type="similarity">
    <text evidence="5">Belongs to the IspH family.</text>
</comment>
<keyword evidence="4 5" id="KW-0411">Iron-sulfur</keyword>
<evidence type="ECO:0000256" key="1">
    <source>
        <dbReference type="ARBA" id="ARBA00022485"/>
    </source>
</evidence>
<dbReference type="PANTHER" id="PTHR30426:SF0">
    <property type="entry name" value="4-HYDROXY-3-METHYLBUT-2-ENYL DIPHOSPHATE REDUCTASE"/>
    <property type="match status" value="1"/>
</dbReference>
<dbReference type="GO" id="GO:0050992">
    <property type="term" value="P:dimethylallyl diphosphate biosynthetic process"/>
    <property type="evidence" value="ECO:0007669"/>
    <property type="project" value="UniProtKB-UniRule"/>
</dbReference>
<feature type="binding site" evidence="5">
    <location>
        <position position="41"/>
    </location>
    <ligand>
        <name>(2E)-4-hydroxy-3-methylbut-2-enyl diphosphate</name>
        <dbReference type="ChEBI" id="CHEBI:128753"/>
    </ligand>
</feature>
<feature type="binding site" evidence="5">
    <location>
        <position position="96"/>
    </location>
    <ligand>
        <name>[4Fe-4S] cluster</name>
        <dbReference type="ChEBI" id="CHEBI:49883"/>
    </ligand>
</feature>
<comment type="catalytic activity">
    <reaction evidence="5">
        <text>dimethylallyl diphosphate + 2 oxidized [2Fe-2S]-[ferredoxin] + H2O = (2E)-4-hydroxy-3-methylbut-2-enyl diphosphate + 2 reduced [2Fe-2S]-[ferredoxin] + 2 H(+)</text>
        <dbReference type="Rhea" id="RHEA:24825"/>
        <dbReference type="Rhea" id="RHEA-COMP:10000"/>
        <dbReference type="Rhea" id="RHEA-COMP:10001"/>
        <dbReference type="ChEBI" id="CHEBI:15377"/>
        <dbReference type="ChEBI" id="CHEBI:15378"/>
        <dbReference type="ChEBI" id="CHEBI:33737"/>
        <dbReference type="ChEBI" id="CHEBI:33738"/>
        <dbReference type="ChEBI" id="CHEBI:57623"/>
        <dbReference type="ChEBI" id="CHEBI:128753"/>
        <dbReference type="EC" id="1.17.7.4"/>
    </reaction>
</comment>
<feature type="binding site" evidence="5">
    <location>
        <position position="226"/>
    </location>
    <ligand>
        <name>dimethylallyl diphosphate</name>
        <dbReference type="ChEBI" id="CHEBI:57623"/>
    </ligand>
</feature>
<gene>
    <name evidence="5 6" type="primary">ispH</name>
    <name evidence="6" type="ORF">DF168_00499</name>
</gene>
<evidence type="ECO:0000256" key="3">
    <source>
        <dbReference type="ARBA" id="ARBA00023004"/>
    </source>
</evidence>
<keyword evidence="2 5" id="KW-0479">Metal-binding</keyword>
<evidence type="ECO:0000256" key="4">
    <source>
        <dbReference type="ARBA" id="ARBA00023014"/>
    </source>
</evidence>
<dbReference type="Gene3D" id="3.40.1010.20">
    <property type="entry name" value="4-hydroxy-3-methylbut-2-enyl diphosphate reductase, catalytic domain"/>
    <property type="match status" value="2"/>
</dbReference>
<dbReference type="KEGG" id="mtar:DF168_00499"/>
<reference evidence="6 7" key="1">
    <citation type="submission" date="2018-06" db="EMBL/GenBank/DDBJ databases">
        <title>Draft Genome Sequence of a Novel Marine Bacterium Related to the Verrucomicrobia.</title>
        <authorList>
            <person name="Vosseberg J."/>
            <person name="Martijn J."/>
            <person name="Ettema T.J.G."/>
        </authorList>
    </citation>
    <scope>NUCLEOTIDE SEQUENCE [LARGE SCALE GENOMIC DNA]</scope>
    <source>
        <strain evidence="6">TARA_B100001123</strain>
    </source>
</reference>
<name>A0A2Z4AGM9_9BACT</name>
<feature type="binding site" evidence="5">
    <location>
        <position position="227"/>
    </location>
    <ligand>
        <name>(2E)-4-hydroxy-3-methylbut-2-enyl diphosphate</name>
        <dbReference type="ChEBI" id="CHEBI:128753"/>
    </ligand>
</feature>
<feature type="binding site" evidence="5">
    <location>
        <position position="227"/>
    </location>
    <ligand>
        <name>isopentenyl diphosphate</name>
        <dbReference type="ChEBI" id="CHEBI:128769"/>
    </ligand>
</feature>
<dbReference type="UniPathway" id="UPA00059">
    <property type="reaction ID" value="UER00105"/>
</dbReference>
<dbReference type="HAMAP" id="MF_00191">
    <property type="entry name" value="IspH"/>
    <property type="match status" value="1"/>
</dbReference>